<proteinExistence type="predicted"/>
<evidence type="ECO:0000256" key="1">
    <source>
        <dbReference type="SAM" id="SignalP"/>
    </source>
</evidence>
<dbReference type="RefSeq" id="WP_104030221.1">
    <property type="nucleotide sequence ID" value="NZ_JBCMRS010000028.1"/>
</dbReference>
<feature type="signal peptide" evidence="1">
    <location>
        <begin position="1"/>
        <end position="20"/>
    </location>
</feature>
<dbReference type="AlphaFoldDB" id="A0AAP8QGT3"/>
<dbReference type="EMBL" id="PRKQ01000001">
    <property type="protein sequence ID" value="PPB12820.1"/>
    <property type="molecule type" value="Genomic_DNA"/>
</dbReference>
<feature type="chain" id="PRO_5043001401" description="Lipoprotein" evidence="1">
    <location>
        <begin position="21"/>
        <end position="274"/>
    </location>
</feature>
<evidence type="ECO:0008006" key="4">
    <source>
        <dbReference type="Google" id="ProtNLM"/>
    </source>
</evidence>
<protein>
    <recommendedName>
        <fullName evidence="4">Lipoprotein</fullName>
    </recommendedName>
</protein>
<name>A0AAP8QGT3_BRELA</name>
<organism evidence="2 3">
    <name type="scientific">Brevibacillus laterosporus</name>
    <name type="common">Bacillus laterosporus</name>
    <dbReference type="NCBI Taxonomy" id="1465"/>
    <lineage>
        <taxon>Bacteria</taxon>
        <taxon>Bacillati</taxon>
        <taxon>Bacillota</taxon>
        <taxon>Bacilli</taxon>
        <taxon>Bacillales</taxon>
        <taxon>Paenibacillaceae</taxon>
        <taxon>Brevibacillus</taxon>
    </lineage>
</organism>
<dbReference type="Proteomes" id="UP000239759">
    <property type="component" value="Unassembled WGS sequence"/>
</dbReference>
<gene>
    <name evidence="2" type="ORF">C4A77_00100</name>
</gene>
<keyword evidence="1" id="KW-0732">Signal</keyword>
<evidence type="ECO:0000313" key="2">
    <source>
        <dbReference type="EMBL" id="PPB12820.1"/>
    </source>
</evidence>
<sequence length="274" mass="31550">MRKYLLVLFVPLFFSLTACNNNVAQVESLNESSIQSEANVNQDHAIDKELEDIYQSIIKKDYLQADKLLNNTKYYEERPDYKVLSNYKNAMRTKHTIEDENKKFQYLVGSMIGIPNDYKGIHSIEILEEKKLIASKIEQIASSGDLDTLAKLFSSSRNENSSYTYSYISFLRNKENDFSGALNDLYKIPDSYNSFLADEITQAKNLYRTTFNEKVNKSKTPKVGMTKEEVLNSAWGKPNSINKTTTASGEHEQWVYSIKKYVYFDNGYVTAIQE</sequence>
<comment type="caution">
    <text evidence="2">The sequence shown here is derived from an EMBL/GenBank/DDBJ whole genome shotgun (WGS) entry which is preliminary data.</text>
</comment>
<accession>A0AAP8QGT3</accession>
<reference evidence="2 3" key="1">
    <citation type="submission" date="2018-02" db="EMBL/GenBank/DDBJ databases">
        <title>Comparative analysis of genomes of three Brevibacillus laterosporus strains producers of potent antimicrobials isolated from silage.</title>
        <authorList>
            <person name="Kojic M."/>
            <person name="Miljkovic M."/>
            <person name="Studholme D."/>
            <person name="Filipic B."/>
        </authorList>
    </citation>
    <scope>NUCLEOTIDE SEQUENCE [LARGE SCALE GENOMIC DNA]</scope>
    <source>
        <strain evidence="2 3">BGSP11</strain>
    </source>
</reference>
<evidence type="ECO:0000313" key="3">
    <source>
        <dbReference type="Proteomes" id="UP000239759"/>
    </source>
</evidence>
<dbReference type="PROSITE" id="PS51257">
    <property type="entry name" value="PROKAR_LIPOPROTEIN"/>
    <property type="match status" value="1"/>
</dbReference>